<organism evidence="2 3">
    <name type="scientific">Gordonia effusa NBRC 100432</name>
    <dbReference type="NCBI Taxonomy" id="1077974"/>
    <lineage>
        <taxon>Bacteria</taxon>
        <taxon>Bacillati</taxon>
        <taxon>Actinomycetota</taxon>
        <taxon>Actinomycetes</taxon>
        <taxon>Mycobacteriales</taxon>
        <taxon>Gordoniaceae</taxon>
        <taxon>Gordonia</taxon>
    </lineage>
</organism>
<name>H0QXK4_9ACTN</name>
<proteinExistence type="predicted"/>
<dbReference type="RefSeq" id="WP_007316893.1">
    <property type="nucleotide sequence ID" value="NZ_BAEH01000035.1"/>
</dbReference>
<dbReference type="InterPro" id="IPR009677">
    <property type="entry name" value="DUF1266"/>
</dbReference>
<dbReference type="OrthoDB" id="4369511at2"/>
<sequence>MTTISVDPNGPLYDELAQSLALDAQSAAIGEVAWNAVAIPGISAYETRIILSRNGINSASDWVTNLGDTLKPDSLGDIAFVMEARAEMMRRDGHLVSTDHWLDELHRYLTETDQPIAAHDSVDRICPNIVEVDGWIADAGLLPSGTVLRSVTGMQIARAVTVVRWGAQSGYGDRSAVRQGLLAARDLAGKHFADWAEFGTSVLAGLILHTSPADQKSRWDAELPTLTTLLTASDSPWRNLDFPLTHDFTGLADW</sequence>
<feature type="domain" description="DUF1266" evidence="1">
    <location>
        <begin position="141"/>
        <end position="242"/>
    </location>
</feature>
<dbReference type="eggNOG" id="ENOG5030WDI">
    <property type="taxonomic scope" value="Bacteria"/>
</dbReference>
<dbReference type="Proteomes" id="UP000035034">
    <property type="component" value="Unassembled WGS sequence"/>
</dbReference>
<evidence type="ECO:0000313" key="2">
    <source>
        <dbReference type="EMBL" id="GAB17555.1"/>
    </source>
</evidence>
<gene>
    <name evidence="2" type="ORF">GOEFS_035_00870</name>
</gene>
<evidence type="ECO:0000259" key="1">
    <source>
        <dbReference type="Pfam" id="PF06889"/>
    </source>
</evidence>
<comment type="caution">
    <text evidence="2">The sequence shown here is derived from an EMBL/GenBank/DDBJ whole genome shotgun (WGS) entry which is preliminary data.</text>
</comment>
<accession>H0QXK4</accession>
<dbReference type="Pfam" id="PF06889">
    <property type="entry name" value="DUF1266"/>
    <property type="match status" value="1"/>
</dbReference>
<keyword evidence="3" id="KW-1185">Reference proteome</keyword>
<dbReference type="STRING" id="1077974.GOEFS_035_00870"/>
<dbReference type="EMBL" id="BAEH01000035">
    <property type="protein sequence ID" value="GAB17555.1"/>
    <property type="molecule type" value="Genomic_DNA"/>
</dbReference>
<dbReference type="AlphaFoldDB" id="H0QXK4"/>
<reference evidence="2 3" key="1">
    <citation type="submission" date="2011-12" db="EMBL/GenBank/DDBJ databases">
        <title>Whole genome shotgun sequence of Gordonia effusa NBRC 100432.</title>
        <authorList>
            <person name="Yoshida I."/>
            <person name="Takarada H."/>
            <person name="Hosoyama A."/>
            <person name="Tsuchikane K."/>
            <person name="Katsumata H."/>
            <person name="Yamazaki S."/>
            <person name="Fujita N."/>
        </authorList>
    </citation>
    <scope>NUCLEOTIDE SEQUENCE [LARGE SCALE GENOMIC DNA]</scope>
    <source>
        <strain evidence="2 3">NBRC 100432</strain>
    </source>
</reference>
<protein>
    <recommendedName>
        <fullName evidence="1">DUF1266 domain-containing protein</fullName>
    </recommendedName>
</protein>
<evidence type="ECO:0000313" key="3">
    <source>
        <dbReference type="Proteomes" id="UP000035034"/>
    </source>
</evidence>